<comment type="caution">
    <text evidence="3">The sequence shown here is derived from an EMBL/GenBank/DDBJ whole genome shotgun (WGS) entry which is preliminary data.</text>
</comment>
<dbReference type="Proteomes" id="UP001140217">
    <property type="component" value="Unassembled WGS sequence"/>
</dbReference>
<dbReference type="AlphaFoldDB" id="A0A9W8LI50"/>
<reference evidence="3" key="1">
    <citation type="submission" date="2022-07" db="EMBL/GenBank/DDBJ databases">
        <title>Phylogenomic reconstructions and comparative analyses of Kickxellomycotina fungi.</title>
        <authorList>
            <person name="Reynolds N.K."/>
            <person name="Stajich J.E."/>
            <person name="Barry K."/>
            <person name="Grigoriev I.V."/>
            <person name="Crous P."/>
            <person name="Smith M.E."/>
        </authorList>
    </citation>
    <scope>NUCLEOTIDE SEQUENCE</scope>
    <source>
        <strain evidence="3">NBRC 105414</strain>
    </source>
</reference>
<dbReference type="InterPro" id="IPR006575">
    <property type="entry name" value="RWD_dom"/>
</dbReference>
<dbReference type="OrthoDB" id="277175at2759"/>
<dbReference type="EMBL" id="JANBUL010000148">
    <property type="protein sequence ID" value="KAJ2780157.1"/>
    <property type="molecule type" value="Genomic_DNA"/>
</dbReference>
<feature type="region of interest" description="Disordered" evidence="1">
    <location>
        <begin position="180"/>
        <end position="223"/>
    </location>
</feature>
<dbReference type="SUPFAM" id="SSF54495">
    <property type="entry name" value="UBC-like"/>
    <property type="match status" value="1"/>
</dbReference>
<gene>
    <name evidence="3" type="primary">GIR2</name>
    <name evidence="3" type="ORF">H4R18_003605</name>
</gene>
<dbReference type="PROSITE" id="PS50908">
    <property type="entry name" value="RWD"/>
    <property type="match status" value="1"/>
</dbReference>
<dbReference type="Pfam" id="PF05773">
    <property type="entry name" value="RWD"/>
    <property type="match status" value="1"/>
</dbReference>
<evidence type="ECO:0000259" key="2">
    <source>
        <dbReference type="PROSITE" id="PS50908"/>
    </source>
</evidence>
<dbReference type="PANTHER" id="PTHR12292">
    <property type="entry name" value="RWD DOMAIN-CONTAINING PROTEIN"/>
    <property type="match status" value="1"/>
</dbReference>
<evidence type="ECO:0000313" key="4">
    <source>
        <dbReference type="Proteomes" id="UP001140217"/>
    </source>
</evidence>
<dbReference type="InterPro" id="IPR040213">
    <property type="entry name" value="GIR2-like"/>
</dbReference>
<organism evidence="3 4">
    <name type="scientific">Coemansia javaensis</name>
    <dbReference type="NCBI Taxonomy" id="2761396"/>
    <lineage>
        <taxon>Eukaryota</taxon>
        <taxon>Fungi</taxon>
        <taxon>Fungi incertae sedis</taxon>
        <taxon>Zoopagomycota</taxon>
        <taxon>Kickxellomycotina</taxon>
        <taxon>Kickxellomycetes</taxon>
        <taxon>Kickxellales</taxon>
        <taxon>Kickxellaceae</taxon>
        <taxon>Coemansia</taxon>
    </lineage>
</organism>
<name>A0A9W8LI50_9FUNG</name>
<protein>
    <submittedName>
        <fullName evidence="3">Rwd domain-containing protein</fullName>
    </submittedName>
</protein>
<feature type="compositionally biased region" description="Acidic residues" evidence="1">
    <location>
        <begin position="244"/>
        <end position="259"/>
    </location>
</feature>
<dbReference type="InterPro" id="IPR016135">
    <property type="entry name" value="UBQ-conjugating_enzyme/RWD"/>
</dbReference>
<evidence type="ECO:0000313" key="3">
    <source>
        <dbReference type="EMBL" id="KAJ2780157.1"/>
    </source>
</evidence>
<accession>A0A9W8LI50</accession>
<evidence type="ECO:0000256" key="1">
    <source>
        <dbReference type="SAM" id="MobiDB-lite"/>
    </source>
</evidence>
<dbReference type="SMART" id="SM00591">
    <property type="entry name" value="RWD"/>
    <property type="match status" value="1"/>
</dbReference>
<keyword evidence="4" id="KW-1185">Reference proteome</keyword>
<proteinExistence type="predicted"/>
<feature type="compositionally biased region" description="Basic and acidic residues" evidence="1">
    <location>
        <begin position="188"/>
        <end position="223"/>
    </location>
</feature>
<dbReference type="Gene3D" id="3.10.110.10">
    <property type="entry name" value="Ubiquitin Conjugating Enzyme"/>
    <property type="match status" value="1"/>
</dbReference>
<feature type="region of interest" description="Disordered" evidence="1">
    <location>
        <begin position="240"/>
        <end position="259"/>
    </location>
</feature>
<sequence>MADGRYAEEQASEIEILQSIYPDELELHGPGEFSIAIAVDEEDVRPCALSLRIKYTPEYPDQLPEFSVEVVDGADGAEPPLPPPGETDAVLDADDIAALCETVRGTGEESLGIAMVFSMAAALKEAAGQRLAAKTDALRKSREARLQREIAAEQAKFIGTMVTRDSFLAWKAKFEAEAEAAGAAADSPEARAARRAGPRPEDRPTGRQLFEQDRSLAKSDSRFLADGDTSVDASLFDRAAAAAADDDDDEEDKDDEASK</sequence>
<dbReference type="CDD" id="cd23823">
    <property type="entry name" value="RWD_GCN2"/>
    <property type="match status" value="1"/>
</dbReference>
<feature type="domain" description="RWD" evidence="2">
    <location>
        <begin position="12"/>
        <end position="130"/>
    </location>
</feature>